<dbReference type="Pfam" id="PF13747">
    <property type="entry name" value="DUF4164"/>
    <property type="match status" value="1"/>
</dbReference>
<name>A0A964WTL1_9HYPH</name>
<sequence length="93" mass="10553">MSNSGERAIARLDRALQEVELLIGRRDAERAQAERMASEVQSLGVDRARLAESLDRATGKIERLEHVNREVSRRLVTAMETIRRVLQARDEGL</sequence>
<dbReference type="EMBL" id="SPKJ01000029">
    <property type="protein sequence ID" value="MYZ48109.1"/>
    <property type="molecule type" value="Genomic_DNA"/>
</dbReference>
<dbReference type="Proteomes" id="UP000773614">
    <property type="component" value="Unassembled WGS sequence"/>
</dbReference>
<proteinExistence type="predicted"/>
<dbReference type="RefSeq" id="WP_161140459.1">
    <property type="nucleotide sequence ID" value="NZ_SPKJ01000029.1"/>
</dbReference>
<keyword evidence="3" id="KW-1185">Reference proteome</keyword>
<dbReference type="AlphaFoldDB" id="A0A964WTL1"/>
<reference evidence="2" key="1">
    <citation type="submission" date="2019-03" db="EMBL/GenBank/DDBJ databases">
        <title>Afifella sp. nov., isolated from activated sludge.</title>
        <authorList>
            <person name="Li Q."/>
            <person name="Liu Y."/>
        </authorList>
    </citation>
    <scope>NUCLEOTIDE SEQUENCE</scope>
    <source>
        <strain evidence="2">L72</strain>
    </source>
</reference>
<feature type="coiled-coil region" evidence="1">
    <location>
        <begin position="47"/>
        <end position="74"/>
    </location>
</feature>
<keyword evidence="1" id="KW-0175">Coiled coil</keyword>
<comment type="caution">
    <text evidence="2">The sequence shown here is derived from an EMBL/GenBank/DDBJ whole genome shotgun (WGS) entry which is preliminary data.</text>
</comment>
<organism evidence="2 3">
    <name type="scientific">Propylenella binzhouense</name>
    <dbReference type="NCBI Taxonomy" id="2555902"/>
    <lineage>
        <taxon>Bacteria</taxon>
        <taxon>Pseudomonadati</taxon>
        <taxon>Pseudomonadota</taxon>
        <taxon>Alphaproteobacteria</taxon>
        <taxon>Hyphomicrobiales</taxon>
        <taxon>Propylenellaceae</taxon>
        <taxon>Propylenella</taxon>
    </lineage>
</organism>
<dbReference type="InterPro" id="IPR025310">
    <property type="entry name" value="DUF4164"/>
</dbReference>
<accession>A0A964WTL1</accession>
<protein>
    <submittedName>
        <fullName evidence="2">DUF4164 family protein</fullName>
    </submittedName>
</protein>
<evidence type="ECO:0000313" key="3">
    <source>
        <dbReference type="Proteomes" id="UP000773614"/>
    </source>
</evidence>
<evidence type="ECO:0000256" key="1">
    <source>
        <dbReference type="SAM" id="Coils"/>
    </source>
</evidence>
<dbReference type="OrthoDB" id="8001694at2"/>
<gene>
    <name evidence="2" type="ORF">E4O86_10345</name>
</gene>
<evidence type="ECO:0000313" key="2">
    <source>
        <dbReference type="EMBL" id="MYZ48109.1"/>
    </source>
</evidence>